<organism evidence="2">
    <name type="scientific">bioreactor metagenome</name>
    <dbReference type="NCBI Taxonomy" id="1076179"/>
    <lineage>
        <taxon>unclassified sequences</taxon>
        <taxon>metagenomes</taxon>
        <taxon>ecological metagenomes</taxon>
    </lineage>
</organism>
<sequence>MGIGSYVSKALALSGLTVPAYIGSMLVAAVMRNIFKDGTSKEIRIAEIQALGEIFLSIFLAQALMSLKLWELAGLALPLVVILLAQVVLMFVFASFVTFNVMGRDYDAAVLSAGHCGFGMGATPNGVANMTAVVTKYEPSPKAFFVLPIIGGLFIDFVNSFVILFFINALK</sequence>
<evidence type="ECO:0000313" key="2">
    <source>
        <dbReference type="EMBL" id="MPN21072.1"/>
    </source>
</evidence>
<comment type="caution">
    <text evidence="2">The sequence shown here is derived from an EMBL/GenBank/DDBJ whole genome shotgun (WGS) entry which is preliminary data.</text>
</comment>
<keyword evidence="1" id="KW-0472">Membrane</keyword>
<dbReference type="InterPro" id="IPR004445">
    <property type="entry name" value="GltS"/>
</dbReference>
<reference evidence="2" key="1">
    <citation type="submission" date="2019-08" db="EMBL/GenBank/DDBJ databases">
        <authorList>
            <person name="Kucharzyk K."/>
            <person name="Murdoch R.W."/>
            <person name="Higgins S."/>
            <person name="Loffler F."/>
        </authorList>
    </citation>
    <scope>NUCLEOTIDE SEQUENCE</scope>
</reference>
<feature type="transmembrane region" description="Helical" evidence="1">
    <location>
        <begin position="50"/>
        <end position="70"/>
    </location>
</feature>
<dbReference type="AlphaFoldDB" id="A0A645G536"/>
<feature type="transmembrane region" description="Helical" evidence="1">
    <location>
        <begin position="6"/>
        <end position="30"/>
    </location>
</feature>
<feature type="transmembrane region" description="Helical" evidence="1">
    <location>
        <begin position="106"/>
        <end position="123"/>
    </location>
</feature>
<keyword evidence="1" id="KW-1133">Transmembrane helix</keyword>
<feature type="transmembrane region" description="Helical" evidence="1">
    <location>
        <begin position="76"/>
        <end position="99"/>
    </location>
</feature>
<evidence type="ECO:0000256" key="1">
    <source>
        <dbReference type="SAM" id="Phobius"/>
    </source>
</evidence>
<dbReference type="PANTHER" id="PTHR36178:SF1">
    <property type="entry name" value="SODIUM_GLUTAMATE SYMPORTER"/>
    <property type="match status" value="1"/>
</dbReference>
<proteinExistence type="predicted"/>
<name>A0A645G536_9ZZZZ</name>
<dbReference type="EMBL" id="VSSQ01068957">
    <property type="protein sequence ID" value="MPN21072.1"/>
    <property type="molecule type" value="Genomic_DNA"/>
</dbReference>
<dbReference type="Pfam" id="PF03616">
    <property type="entry name" value="Glt_symporter"/>
    <property type="match status" value="1"/>
</dbReference>
<dbReference type="GO" id="GO:0015813">
    <property type="term" value="P:L-glutamate transmembrane transport"/>
    <property type="evidence" value="ECO:0007669"/>
    <property type="project" value="InterPro"/>
</dbReference>
<accession>A0A645G536</accession>
<keyword evidence="1" id="KW-0812">Transmembrane</keyword>
<feature type="transmembrane region" description="Helical" evidence="1">
    <location>
        <begin position="143"/>
        <end position="167"/>
    </location>
</feature>
<protein>
    <submittedName>
        <fullName evidence="2">Sodium/glutamate symporter</fullName>
    </submittedName>
</protein>
<gene>
    <name evidence="2" type="primary">gltS_17</name>
    <name evidence="2" type="ORF">SDC9_168451</name>
</gene>
<dbReference type="GO" id="GO:0016020">
    <property type="term" value="C:membrane"/>
    <property type="evidence" value="ECO:0007669"/>
    <property type="project" value="InterPro"/>
</dbReference>
<dbReference type="PANTHER" id="PTHR36178">
    <property type="entry name" value="SLR0625 PROTEIN"/>
    <property type="match status" value="1"/>
</dbReference>
<dbReference type="GO" id="GO:0015501">
    <property type="term" value="F:glutamate:sodium symporter activity"/>
    <property type="evidence" value="ECO:0007669"/>
    <property type="project" value="InterPro"/>
</dbReference>